<organism evidence="1 2">
    <name type="scientific">Caulobacter phage CcrBL9</name>
    <dbReference type="NCBI Taxonomy" id="2283270"/>
    <lineage>
        <taxon>Viruses</taxon>
        <taxon>Duplodnaviria</taxon>
        <taxon>Heunggongvirae</taxon>
        <taxon>Uroviricota</taxon>
        <taxon>Caudoviricetes</taxon>
        <taxon>Jeanschmidtviridae</taxon>
        <taxon>Bertelyvirus</taxon>
        <taxon>Bertelyvirus BL9</taxon>
    </lineage>
</organism>
<dbReference type="EMBL" id="MH588546">
    <property type="protein sequence ID" value="AXQ69153.1"/>
    <property type="molecule type" value="Genomic_DNA"/>
</dbReference>
<proteinExistence type="predicted"/>
<gene>
    <name evidence="1" type="ORF">CcrBL9_gp129</name>
</gene>
<name>A0A385EBI5_9CAUD</name>
<evidence type="ECO:0000313" key="2">
    <source>
        <dbReference type="Proteomes" id="UP000259421"/>
    </source>
</evidence>
<dbReference type="Proteomes" id="UP000259421">
    <property type="component" value="Segment"/>
</dbReference>
<accession>A0A385EBI5</accession>
<reference evidence="1 2" key="2">
    <citation type="submission" date="2018-09" db="EMBL/GenBank/DDBJ databases">
        <title>Giant CbK-like Caulobacter bacteriophages have genetically divergent genomes.</title>
        <authorList>
            <person name="Wilson K."/>
            <person name="Ely B."/>
        </authorList>
    </citation>
    <scope>NUCLEOTIDE SEQUENCE [LARGE SCALE GENOMIC DNA]</scope>
</reference>
<protein>
    <submittedName>
        <fullName evidence="1">Tail fiber protein</fullName>
    </submittedName>
</protein>
<evidence type="ECO:0000313" key="1">
    <source>
        <dbReference type="EMBL" id="AXQ69153.1"/>
    </source>
</evidence>
<sequence>MATLVSRISDLATRISAEIKALRTLVNGNAADLSALTTTTKTNLVAALNELRAYTMAIIDDTATSASTSKAWSASKVTTQINAAITSLVNGSPTALDTLKELADALGDDPNFAATMTTALGNRVRVDAAQTFTALQTAQARTNIDAAQASAIGDPDTNYVTIFNTGLT</sequence>
<reference evidence="2" key="1">
    <citation type="submission" date="2018-07" db="EMBL/GenBank/DDBJ databases">
        <title>Giant CbK-like Caulobacter bacteriophages have genetically divergent genomes.</title>
        <authorList>
            <person name="Wilson K.M."/>
            <person name="Ely B."/>
        </authorList>
    </citation>
    <scope>NUCLEOTIDE SEQUENCE [LARGE SCALE GENOMIC DNA]</scope>
</reference>
<keyword evidence="2" id="KW-1185">Reference proteome</keyword>